<keyword evidence="2" id="KW-1185">Reference proteome</keyword>
<protein>
    <submittedName>
        <fullName evidence="1">Uncharacterized protein</fullName>
    </submittedName>
</protein>
<sequence>MDTQQDFYIKNVSYASYVKNVVLPISFLNNFGNIGGKYYVGNKQKLRNNTSRNKTNLIQKALHNFYDSQMLSFLTLTYKDNMQDIRKTKKDIRLFFLKLKKWWNDPKRSKYLG</sequence>
<reference evidence="2" key="1">
    <citation type="journal article" date="2024" name="FEMS Microbiol. Lett.">
        <title>Genomic insights into Spiroplasma endosymbionts that induce male-killing and protective phenotypes in the pea aphid.</title>
        <authorList>
            <person name="Arai H."/>
            <person name="Legeai F."/>
            <person name="Kageyama D."/>
            <person name="Sugio A."/>
            <person name="Simon J.C."/>
        </authorList>
    </citation>
    <scope>NUCLEOTIDE SEQUENCE [LARGE SCALE GENOMIC DNA]</scope>
    <source>
        <strain evidence="2">sAp269</strain>
    </source>
</reference>
<evidence type="ECO:0000313" key="1">
    <source>
        <dbReference type="EMBL" id="BET37584.1"/>
    </source>
</evidence>
<dbReference type="EMBL" id="AP028955">
    <property type="protein sequence ID" value="BET37584.1"/>
    <property type="molecule type" value="Genomic_DNA"/>
</dbReference>
<dbReference type="Proteomes" id="UP001473424">
    <property type="component" value="Chromosome"/>
</dbReference>
<dbReference type="RefSeq" id="WP_353306430.1">
    <property type="nucleotide sequence ID" value="NZ_AP028955.1"/>
</dbReference>
<evidence type="ECO:0000313" key="2">
    <source>
        <dbReference type="Proteomes" id="UP001473424"/>
    </source>
</evidence>
<organism evidence="1 2">
    <name type="scientific">Spiroplasma ixodetis</name>
    <dbReference type="NCBI Taxonomy" id="2141"/>
    <lineage>
        <taxon>Bacteria</taxon>
        <taxon>Bacillati</taxon>
        <taxon>Mycoplasmatota</taxon>
        <taxon>Mollicutes</taxon>
        <taxon>Entomoplasmatales</taxon>
        <taxon>Spiroplasmataceae</taxon>
        <taxon>Spiroplasma</taxon>
    </lineage>
</organism>
<gene>
    <name evidence="1" type="ORF">SAP269_01730</name>
</gene>
<name>A0ABM8JK29_9MOLU</name>
<accession>A0ABM8JK29</accession>
<proteinExistence type="predicted"/>